<accession>A0ABW4QTC8</accession>
<protein>
    <submittedName>
        <fullName evidence="2">Type VI secretion system tip protein VgrG</fullName>
    </submittedName>
</protein>
<evidence type="ECO:0000313" key="2">
    <source>
        <dbReference type="EMBL" id="MFD1872682.1"/>
    </source>
</evidence>
<name>A0ABW4QTC8_9BACT</name>
<dbReference type="EMBL" id="JBHUFD010000003">
    <property type="protein sequence ID" value="MFD1872682.1"/>
    <property type="molecule type" value="Genomic_DNA"/>
</dbReference>
<dbReference type="Pfam" id="PF05954">
    <property type="entry name" value="Phage_GPD"/>
    <property type="match status" value="1"/>
</dbReference>
<dbReference type="Gene3D" id="3.55.50.10">
    <property type="entry name" value="Baseplate protein-like domains"/>
    <property type="match status" value="1"/>
</dbReference>
<comment type="caution">
    <text evidence="2">The sequence shown here is derived from an EMBL/GenBank/DDBJ whole genome shotgun (WGS) entry which is preliminary data.</text>
</comment>
<dbReference type="NCBIfam" id="TIGR01646">
    <property type="entry name" value="vgr_GE"/>
    <property type="match status" value="1"/>
</dbReference>
<feature type="domain" description="Gp5/Type VI secretion system Vgr protein OB-fold" evidence="1">
    <location>
        <begin position="365"/>
        <end position="437"/>
    </location>
</feature>
<dbReference type="InterPro" id="IPR006531">
    <property type="entry name" value="Gp5/Vgr_OB"/>
</dbReference>
<dbReference type="Pfam" id="PF04717">
    <property type="entry name" value="Phage_base_V"/>
    <property type="match status" value="1"/>
</dbReference>
<dbReference type="Proteomes" id="UP001597197">
    <property type="component" value="Unassembled WGS sequence"/>
</dbReference>
<reference evidence="3" key="1">
    <citation type="journal article" date="2019" name="Int. J. Syst. Evol. Microbiol.">
        <title>The Global Catalogue of Microorganisms (GCM) 10K type strain sequencing project: providing services to taxonomists for standard genome sequencing and annotation.</title>
        <authorList>
            <consortium name="The Broad Institute Genomics Platform"/>
            <consortium name="The Broad Institute Genome Sequencing Center for Infectious Disease"/>
            <person name="Wu L."/>
            <person name="Ma J."/>
        </authorList>
    </citation>
    <scope>NUCLEOTIDE SEQUENCE [LARGE SCALE GENOMIC DNA]</scope>
    <source>
        <strain evidence="3">CGMCC 1.15795</strain>
    </source>
</reference>
<proteinExistence type="predicted"/>
<organism evidence="2 3">
    <name type="scientific">Hymenobacter bucti</name>
    <dbReference type="NCBI Taxonomy" id="1844114"/>
    <lineage>
        <taxon>Bacteria</taxon>
        <taxon>Pseudomonadati</taxon>
        <taxon>Bacteroidota</taxon>
        <taxon>Cytophagia</taxon>
        <taxon>Cytophagales</taxon>
        <taxon>Hymenobacteraceae</taxon>
        <taxon>Hymenobacter</taxon>
    </lineage>
</organism>
<dbReference type="RefSeq" id="WP_382313785.1">
    <property type="nucleotide sequence ID" value="NZ_JBHUFD010000003.1"/>
</dbReference>
<dbReference type="Gene3D" id="2.40.50.230">
    <property type="entry name" value="Gp5 N-terminal domain"/>
    <property type="match status" value="1"/>
</dbReference>
<dbReference type="SUPFAM" id="SSF69255">
    <property type="entry name" value="gp5 N-terminal domain-like"/>
    <property type="match status" value="1"/>
</dbReference>
<dbReference type="SUPFAM" id="SSF69279">
    <property type="entry name" value="Phage tail proteins"/>
    <property type="match status" value="1"/>
</dbReference>
<gene>
    <name evidence="2" type="primary">vgrG</name>
    <name evidence="2" type="ORF">ACFSDX_09585</name>
</gene>
<dbReference type="Gene3D" id="2.30.110.50">
    <property type="match status" value="1"/>
</dbReference>
<evidence type="ECO:0000259" key="1">
    <source>
        <dbReference type="Pfam" id="PF04717"/>
    </source>
</evidence>
<sequence>MVTFAVTANGQALPGILTITITKGINRLSEARLELLDGDPATGVPLQSQADNLAAGTLVEVQAGYDSQNQLLFKGLVVEVAITSQGTQGMLLRVVCKDAAVKMMGGRKTAAFLAQTTSDAIGQILDTYSDLEADIAATAGEAADLVQFNRTDWDFVVTQAEANGQLVLSDLGKFSTLPLTTAGQPVAALVNGTNLYSFALRLDARTQFAGVEAHSWSAATQQQLTATANEPGLTTPGTATSAALAGALGQTTYVIRTAANVSQATLQALADACLAKRVLAKVQGTVELAGTALVVPGCLVSLSGLGSSFDGTGFVAGVTHTIGGGDWKTHATLGTDEQWFVERHHDVAPPAPANNLATGMHGLYSAVVKATHNDEQGEFRVHVTVATLANAQLWVRLAQPYASAGAGLFFYPEVGDEVLLGFLGDDVHYPVILGSLYSSGRAPAYTPDQENSKKAIVTKGQLTLELDDEQKIITLKTPGGNKLVISDEALGLTLTDQQGNTVTLSAEGVAIASKTSLSLSADTNITIKALGSLTLQAGESLQATALTISATAEAELALSSSGTAALTGEAMTTVKGALVMIN</sequence>
<dbReference type="InterPro" id="IPR037026">
    <property type="entry name" value="Vgr_OB-fold_dom_sf"/>
</dbReference>
<keyword evidence="3" id="KW-1185">Reference proteome</keyword>
<dbReference type="InterPro" id="IPR006533">
    <property type="entry name" value="T6SS_Vgr_RhsGE"/>
</dbReference>
<evidence type="ECO:0000313" key="3">
    <source>
        <dbReference type="Proteomes" id="UP001597197"/>
    </source>
</evidence>